<protein>
    <submittedName>
        <fullName evidence="2">Oxygenase MpaB family protein</fullName>
    </submittedName>
</protein>
<name>A0ABN1Y794_9PSEU</name>
<gene>
    <name evidence="2" type="ORF">GCM10009613_56120</name>
</gene>
<sequence length="310" mass="35039">MSTTSTPITRIRPDRYHRRDALAALDPATDHVEIYRALSGLEFPWDIQQALSLALFRTYAVPSIGRLLAATGEFTERTQKRYDDTGLILETVLANGFEHPEGRAAVRRMNQMHRSYDISDDDLRYVLCTFVVVPLRWVQRWGWRRHTEVEKVATANYYRELGRHMGIRDIPATWQEFESLLDAYETEHFGYDPGGRAVADATLDLATTFPPNDRVPAALSRTFLLALMDEPLLDALGYPFPPRPVRIAADAALRARAAVVRRMAVRTEPFSLQQSPSIRSYPDGFDVRELGTFPATCPVPHDARRAGPAA</sequence>
<dbReference type="RefSeq" id="WP_344028026.1">
    <property type="nucleotide sequence ID" value="NZ_BAAAJK010000048.1"/>
</dbReference>
<dbReference type="Proteomes" id="UP001501414">
    <property type="component" value="Unassembled WGS sequence"/>
</dbReference>
<comment type="caution">
    <text evidence="2">The sequence shown here is derived from an EMBL/GenBank/DDBJ whole genome shotgun (WGS) entry which is preliminary data.</text>
</comment>
<dbReference type="InterPro" id="IPR018713">
    <property type="entry name" value="MPAB/Lcp_cat_dom"/>
</dbReference>
<dbReference type="Pfam" id="PF09995">
    <property type="entry name" value="MPAB_Lcp_cat"/>
    <property type="match status" value="1"/>
</dbReference>
<keyword evidence="3" id="KW-1185">Reference proteome</keyword>
<dbReference type="PANTHER" id="PTHR36124:SF1">
    <property type="entry name" value="ER-BOUND OXYGENASE MPAB_MPAB'_RUBBER OXYGENASE CATALYTIC DOMAIN-CONTAINING PROTEIN"/>
    <property type="match status" value="1"/>
</dbReference>
<organism evidence="2 3">
    <name type="scientific">Pseudonocardia kongjuensis</name>
    <dbReference type="NCBI Taxonomy" id="102227"/>
    <lineage>
        <taxon>Bacteria</taxon>
        <taxon>Bacillati</taxon>
        <taxon>Actinomycetota</taxon>
        <taxon>Actinomycetes</taxon>
        <taxon>Pseudonocardiales</taxon>
        <taxon>Pseudonocardiaceae</taxon>
        <taxon>Pseudonocardia</taxon>
    </lineage>
</organism>
<proteinExistence type="predicted"/>
<evidence type="ECO:0000313" key="2">
    <source>
        <dbReference type="EMBL" id="GAA1399872.1"/>
    </source>
</evidence>
<reference evidence="2 3" key="1">
    <citation type="journal article" date="2019" name="Int. J. Syst. Evol. Microbiol.">
        <title>The Global Catalogue of Microorganisms (GCM) 10K type strain sequencing project: providing services to taxonomists for standard genome sequencing and annotation.</title>
        <authorList>
            <consortium name="The Broad Institute Genomics Platform"/>
            <consortium name="The Broad Institute Genome Sequencing Center for Infectious Disease"/>
            <person name="Wu L."/>
            <person name="Ma J."/>
        </authorList>
    </citation>
    <scope>NUCLEOTIDE SEQUENCE [LARGE SCALE GENOMIC DNA]</scope>
    <source>
        <strain evidence="2 3">JCM 11896</strain>
    </source>
</reference>
<accession>A0ABN1Y794</accession>
<evidence type="ECO:0000313" key="3">
    <source>
        <dbReference type="Proteomes" id="UP001501414"/>
    </source>
</evidence>
<dbReference type="InterPro" id="IPR046366">
    <property type="entry name" value="MPAB"/>
</dbReference>
<dbReference type="PANTHER" id="PTHR36124">
    <property type="match status" value="1"/>
</dbReference>
<dbReference type="EMBL" id="BAAAJK010000048">
    <property type="protein sequence ID" value="GAA1399872.1"/>
    <property type="molecule type" value="Genomic_DNA"/>
</dbReference>
<feature type="domain" description="ER-bound oxygenase mpaB/mpaB'/Rubber oxygenase catalytic" evidence="1">
    <location>
        <begin position="60"/>
        <end position="261"/>
    </location>
</feature>
<evidence type="ECO:0000259" key="1">
    <source>
        <dbReference type="Pfam" id="PF09995"/>
    </source>
</evidence>